<dbReference type="Proteomes" id="UP000286268">
    <property type="component" value="Chromosome"/>
</dbReference>
<dbReference type="NCBIfam" id="NF002794">
    <property type="entry name" value="PRK02925.1"/>
    <property type="match status" value="1"/>
</dbReference>
<dbReference type="Gene3D" id="1.10.2020.10">
    <property type="entry name" value="uronate isomerase, domain 2, chain A"/>
    <property type="match status" value="1"/>
</dbReference>
<comment type="pathway">
    <text evidence="2 7">Carbohydrate metabolism; pentose and glucuronate interconversion.</text>
</comment>
<sequence>MLDNNFMLKGKTAKLLYDNIAKNAPIYDYHCHLSAKEIYEDKVFSNISKIFLEFDHYKWRALRYAGVPEAYITGDASDFDKFKMWARTCERLIGSPLYHWTNMELKNFFGLSEMLKESNAEKIYEYCNNKISEEALSPVKFINNSKVKLICTTDDPIDNLEYHKLLSKKQLEFKALPTFRPDKALNISKDDYLDYLKTLSNSCSVEIYNYQTLITALKKRIEYFAQVGCKLSDHSLESLNYYDTDETEVSAIFRKRLFENNLSFEEIEKFKCFTLKMLAAEYDKNKWVMQLHIGAMRNNNELMFKKLGADAGFDIMNDFNIAPHLSKLIASMDREAALPKTIIYTLNSKDNLVLSSLPHCFGQDGIQGKVQFGAAWWFNDHKEGIYEHLKVLSSQGTLAYFVGMLTDSRSFLSYARHDYFRRILCSYIGSLVDDEEFEDDAEILKEIIEGICFKNIKNYLELED</sequence>
<evidence type="ECO:0000256" key="6">
    <source>
        <dbReference type="ARBA" id="ARBA00023235"/>
    </source>
</evidence>
<dbReference type="EMBL" id="CP025746">
    <property type="protein sequence ID" value="QAA34390.1"/>
    <property type="molecule type" value="Genomic_DNA"/>
</dbReference>
<dbReference type="InterPro" id="IPR032466">
    <property type="entry name" value="Metal_Hydrolase"/>
</dbReference>
<dbReference type="Gene3D" id="3.20.20.140">
    <property type="entry name" value="Metal-dependent hydrolases"/>
    <property type="match status" value="1"/>
</dbReference>
<dbReference type="GO" id="GO:0042840">
    <property type="term" value="P:D-glucuronate catabolic process"/>
    <property type="evidence" value="ECO:0007669"/>
    <property type="project" value="TreeGrafter"/>
</dbReference>
<name>A0A3R5UI71_9CLOT</name>
<dbReference type="OrthoDB" id="9766564at2"/>
<keyword evidence="6 7" id="KW-0413">Isomerase</keyword>
<comment type="similarity">
    <text evidence="3 7">Belongs to the metallo-dependent hydrolases superfamily. Uronate isomerase family.</text>
</comment>
<protein>
    <recommendedName>
        <fullName evidence="5 7">Uronate isomerase</fullName>
        <ecNumber evidence="4 7">5.3.1.12</ecNumber>
    </recommendedName>
    <alternativeName>
        <fullName evidence="7">Glucuronate isomerase</fullName>
    </alternativeName>
    <alternativeName>
        <fullName evidence="7">Uronic isomerase</fullName>
    </alternativeName>
</protein>
<dbReference type="EC" id="5.3.1.12" evidence="4 7"/>
<evidence type="ECO:0000313" key="8">
    <source>
        <dbReference type="EMBL" id="QAA34390.1"/>
    </source>
</evidence>
<dbReference type="HAMAP" id="MF_00675">
    <property type="entry name" value="UxaC"/>
    <property type="match status" value="1"/>
</dbReference>
<reference evidence="8 9" key="1">
    <citation type="submission" date="2018-01" db="EMBL/GenBank/DDBJ databases">
        <title>Genome Sequencing and Assembly of Anaerobacter polyendosporus strain CT4.</title>
        <authorList>
            <person name="Tachaapaikoon C."/>
            <person name="Sutheeworapong S."/>
            <person name="Jenjaroenpun P."/>
            <person name="Wongsurawat T."/>
            <person name="Nookeaw I."/>
            <person name="Cheawchanlertfa P."/>
            <person name="Kosugi A."/>
            <person name="Cheevadhanarak S."/>
            <person name="Ratanakhanokchai K."/>
        </authorList>
    </citation>
    <scope>NUCLEOTIDE SEQUENCE [LARGE SCALE GENOMIC DNA]</scope>
    <source>
        <strain evidence="8 9">CT4</strain>
    </source>
</reference>
<keyword evidence="9" id="KW-1185">Reference proteome</keyword>
<evidence type="ECO:0000256" key="5">
    <source>
        <dbReference type="ARBA" id="ARBA00020555"/>
    </source>
</evidence>
<gene>
    <name evidence="7" type="primary">uxaC</name>
    <name evidence="8" type="ORF">C1I91_23630</name>
</gene>
<accession>A0A3R5UI71</accession>
<dbReference type="InterPro" id="IPR003766">
    <property type="entry name" value="Uronate_isomerase"/>
</dbReference>
<evidence type="ECO:0000256" key="2">
    <source>
        <dbReference type="ARBA" id="ARBA00004892"/>
    </source>
</evidence>
<organism evidence="8 9">
    <name type="scientific">Clostridium manihotivorum</name>
    <dbReference type="NCBI Taxonomy" id="2320868"/>
    <lineage>
        <taxon>Bacteria</taxon>
        <taxon>Bacillati</taxon>
        <taxon>Bacillota</taxon>
        <taxon>Clostridia</taxon>
        <taxon>Eubacteriales</taxon>
        <taxon>Clostridiaceae</taxon>
        <taxon>Clostridium</taxon>
    </lineage>
</organism>
<dbReference type="Pfam" id="PF02614">
    <property type="entry name" value="UxaC"/>
    <property type="match status" value="1"/>
</dbReference>
<dbReference type="GO" id="GO:0019698">
    <property type="term" value="P:D-galacturonate catabolic process"/>
    <property type="evidence" value="ECO:0007669"/>
    <property type="project" value="TreeGrafter"/>
</dbReference>
<proteinExistence type="inferred from homology"/>
<comment type="catalytic activity">
    <reaction evidence="7">
        <text>aldehydo-D-galacturonate = keto-D-tagaturonate</text>
        <dbReference type="Rhea" id="RHEA:27702"/>
        <dbReference type="ChEBI" id="CHEBI:12952"/>
        <dbReference type="ChEBI" id="CHEBI:17886"/>
    </reaction>
</comment>
<dbReference type="RefSeq" id="WP_128215105.1">
    <property type="nucleotide sequence ID" value="NZ_CP025746.1"/>
</dbReference>
<dbReference type="SUPFAM" id="SSF51556">
    <property type="entry name" value="Metallo-dependent hydrolases"/>
    <property type="match status" value="1"/>
</dbReference>
<evidence type="ECO:0000256" key="1">
    <source>
        <dbReference type="ARBA" id="ARBA00001165"/>
    </source>
</evidence>
<evidence type="ECO:0000256" key="7">
    <source>
        <dbReference type="HAMAP-Rule" id="MF_00675"/>
    </source>
</evidence>
<dbReference type="AlphaFoldDB" id="A0A3R5UI71"/>
<dbReference type="PANTHER" id="PTHR30068">
    <property type="entry name" value="URONATE ISOMERASE"/>
    <property type="match status" value="1"/>
</dbReference>
<dbReference type="PANTHER" id="PTHR30068:SF4">
    <property type="entry name" value="URONATE ISOMERASE"/>
    <property type="match status" value="1"/>
</dbReference>
<evidence type="ECO:0000313" key="9">
    <source>
        <dbReference type="Proteomes" id="UP000286268"/>
    </source>
</evidence>
<dbReference type="KEGG" id="cmah:C1I91_23630"/>
<evidence type="ECO:0000256" key="4">
    <source>
        <dbReference type="ARBA" id="ARBA00012546"/>
    </source>
</evidence>
<comment type="catalytic activity">
    <reaction evidence="1 7">
        <text>D-glucuronate = D-fructuronate</text>
        <dbReference type="Rhea" id="RHEA:13049"/>
        <dbReference type="ChEBI" id="CHEBI:58720"/>
        <dbReference type="ChEBI" id="CHEBI:59863"/>
        <dbReference type="EC" id="5.3.1.12"/>
    </reaction>
</comment>
<dbReference type="UniPathway" id="UPA00246"/>
<dbReference type="GO" id="GO:0008880">
    <property type="term" value="F:glucuronate isomerase activity"/>
    <property type="evidence" value="ECO:0007669"/>
    <property type="project" value="UniProtKB-UniRule"/>
</dbReference>
<evidence type="ECO:0000256" key="3">
    <source>
        <dbReference type="ARBA" id="ARBA00008397"/>
    </source>
</evidence>